<organism evidence="1 2">
    <name type="scientific">Dactylosporangium roseum</name>
    <dbReference type="NCBI Taxonomy" id="47989"/>
    <lineage>
        <taxon>Bacteria</taxon>
        <taxon>Bacillati</taxon>
        <taxon>Actinomycetota</taxon>
        <taxon>Actinomycetes</taxon>
        <taxon>Micromonosporales</taxon>
        <taxon>Micromonosporaceae</taxon>
        <taxon>Dactylosporangium</taxon>
    </lineage>
</organism>
<dbReference type="Proteomes" id="UP001058271">
    <property type="component" value="Chromosome"/>
</dbReference>
<dbReference type="EMBL" id="CP073721">
    <property type="protein sequence ID" value="UWZ37470.1"/>
    <property type="molecule type" value="Genomic_DNA"/>
</dbReference>
<name>A0ABY5Z8Y3_9ACTN</name>
<gene>
    <name evidence="1" type="ORF">Drose_04095</name>
</gene>
<reference evidence="1" key="1">
    <citation type="submission" date="2021-04" db="EMBL/GenBank/DDBJ databases">
        <title>Biosynthetic gene clusters of Dactylosporangioum roseum.</title>
        <authorList>
            <person name="Hartkoorn R.C."/>
            <person name="Beaudoing E."/>
            <person name="Hot D."/>
            <person name="Moureu S."/>
        </authorList>
    </citation>
    <scope>NUCLEOTIDE SEQUENCE</scope>
    <source>
        <strain evidence="1">NRRL B-16295</strain>
    </source>
</reference>
<evidence type="ECO:0000313" key="2">
    <source>
        <dbReference type="Proteomes" id="UP001058271"/>
    </source>
</evidence>
<keyword evidence="2" id="KW-1185">Reference proteome</keyword>
<proteinExistence type="predicted"/>
<sequence>MYAHTTDKALEMIEQRGPRFAVIGNIRRGQSMVSYADTGEQAERIRETFVESSYYQIKVHPPVGSVDLAGLGRDRSDAKAAYDEATAILRAGVLRALEEGREETEVARTAGVDRQTVRAWAGKQPMNRG</sequence>
<accession>A0ABY5Z8Y3</accession>
<dbReference type="RefSeq" id="WP_260726827.1">
    <property type="nucleotide sequence ID" value="NZ_BAAABS010000073.1"/>
</dbReference>
<protein>
    <submittedName>
        <fullName evidence="1">Uncharacterized protein</fullName>
    </submittedName>
</protein>
<evidence type="ECO:0000313" key="1">
    <source>
        <dbReference type="EMBL" id="UWZ37470.1"/>
    </source>
</evidence>